<sequence>MSSKVLKIGTLPKYSTYDIVTAYVELTRLHRWPLGSNFAFWPRVYGLLMGSLGTCQQISFHRLCTETMLYVVIATILHCMVCIHNDICDREVDGQVKRTKQRPLVSGRASVGGAWTFFITLALAALYVQTYISYKIIPLSAVNTMTLTARYPFMKRYSWWPQLTLGLAGNWGLLTAWLAATSFTAHMPPLYAMYAGLICWTIYFDTIYACQDRIGDAKIGLKSTALLFGSRVKPILSAFAGAYIAFIVLAGVLNGNGAWFFASCGGAAVHLLWQQYNWNPDDPEDCAVKFKVLIYPMAIWALSSGLVCSWIISREAAADPPSLLDNTPIVHKTNQLWHERFCLRASIKRRTRMTSHDICELVHLQITSPRVEYATYSLRKIAL</sequence>
<reference evidence="1" key="1">
    <citation type="submission" date="2022-07" db="EMBL/GenBank/DDBJ databases">
        <title>Genome Sequence of Phlebia brevispora.</title>
        <authorList>
            <person name="Buettner E."/>
        </authorList>
    </citation>
    <scope>NUCLEOTIDE SEQUENCE</scope>
    <source>
        <strain evidence="1">MPL23</strain>
    </source>
</reference>
<proteinExistence type="predicted"/>
<dbReference type="Proteomes" id="UP001148662">
    <property type="component" value="Unassembled WGS sequence"/>
</dbReference>
<dbReference type="EMBL" id="JANHOG010000366">
    <property type="protein sequence ID" value="KAJ3555086.1"/>
    <property type="molecule type" value="Genomic_DNA"/>
</dbReference>
<keyword evidence="2" id="KW-1185">Reference proteome</keyword>
<evidence type="ECO:0000313" key="2">
    <source>
        <dbReference type="Proteomes" id="UP001148662"/>
    </source>
</evidence>
<comment type="caution">
    <text evidence="1">The sequence shown here is derived from an EMBL/GenBank/DDBJ whole genome shotgun (WGS) entry which is preliminary data.</text>
</comment>
<accession>A0ACC1T7R7</accession>
<gene>
    <name evidence="1" type="ORF">NM688_g2770</name>
</gene>
<evidence type="ECO:0000313" key="1">
    <source>
        <dbReference type="EMBL" id="KAJ3555086.1"/>
    </source>
</evidence>
<organism evidence="1 2">
    <name type="scientific">Phlebia brevispora</name>
    <dbReference type="NCBI Taxonomy" id="194682"/>
    <lineage>
        <taxon>Eukaryota</taxon>
        <taxon>Fungi</taxon>
        <taxon>Dikarya</taxon>
        <taxon>Basidiomycota</taxon>
        <taxon>Agaricomycotina</taxon>
        <taxon>Agaricomycetes</taxon>
        <taxon>Polyporales</taxon>
        <taxon>Meruliaceae</taxon>
        <taxon>Phlebia</taxon>
    </lineage>
</organism>
<protein>
    <submittedName>
        <fullName evidence="1">Uncharacterized protein</fullName>
    </submittedName>
</protein>
<name>A0ACC1T7R7_9APHY</name>